<protein>
    <submittedName>
        <fullName evidence="2">Uncharacterized protein</fullName>
    </submittedName>
</protein>
<proteinExistence type="predicted"/>
<accession>A0A427A4B3</accession>
<dbReference type="AlphaFoldDB" id="A0A427A4B3"/>
<evidence type="ECO:0000256" key="1">
    <source>
        <dbReference type="SAM" id="Phobius"/>
    </source>
</evidence>
<comment type="caution">
    <text evidence="2">The sequence shown here is derived from an EMBL/GenBank/DDBJ whole genome shotgun (WGS) entry which is preliminary data.</text>
</comment>
<keyword evidence="1" id="KW-0472">Membrane</keyword>
<name>A0A427A4B3_ENSVE</name>
<organism evidence="2 3">
    <name type="scientific">Ensete ventricosum</name>
    <name type="common">Abyssinian banana</name>
    <name type="synonym">Musa ensete</name>
    <dbReference type="NCBI Taxonomy" id="4639"/>
    <lineage>
        <taxon>Eukaryota</taxon>
        <taxon>Viridiplantae</taxon>
        <taxon>Streptophyta</taxon>
        <taxon>Embryophyta</taxon>
        <taxon>Tracheophyta</taxon>
        <taxon>Spermatophyta</taxon>
        <taxon>Magnoliopsida</taxon>
        <taxon>Liliopsida</taxon>
        <taxon>Zingiberales</taxon>
        <taxon>Musaceae</taxon>
        <taxon>Ensete</taxon>
    </lineage>
</organism>
<evidence type="ECO:0000313" key="3">
    <source>
        <dbReference type="Proteomes" id="UP000287651"/>
    </source>
</evidence>
<evidence type="ECO:0000313" key="2">
    <source>
        <dbReference type="EMBL" id="RRT71008.1"/>
    </source>
</evidence>
<keyword evidence="1" id="KW-1133">Transmembrane helix</keyword>
<dbReference type="EMBL" id="AMZH03003836">
    <property type="protein sequence ID" value="RRT71008.1"/>
    <property type="molecule type" value="Genomic_DNA"/>
</dbReference>
<gene>
    <name evidence="2" type="ORF">B296_00035951</name>
</gene>
<feature type="transmembrane region" description="Helical" evidence="1">
    <location>
        <begin position="33"/>
        <end position="52"/>
    </location>
</feature>
<keyword evidence="1" id="KW-0812">Transmembrane</keyword>
<reference evidence="2 3" key="1">
    <citation type="journal article" date="2014" name="Agronomy (Basel)">
        <title>A Draft Genome Sequence for Ensete ventricosum, the Drought-Tolerant Tree Against Hunger.</title>
        <authorList>
            <person name="Harrison J."/>
            <person name="Moore K.A."/>
            <person name="Paszkiewicz K."/>
            <person name="Jones T."/>
            <person name="Grant M."/>
            <person name="Ambacheew D."/>
            <person name="Muzemil S."/>
            <person name="Studholme D.J."/>
        </authorList>
    </citation>
    <scope>NUCLEOTIDE SEQUENCE [LARGE SCALE GENOMIC DNA]</scope>
</reference>
<dbReference type="Proteomes" id="UP000287651">
    <property type="component" value="Unassembled WGS sequence"/>
</dbReference>
<feature type="transmembrane region" description="Helical" evidence="1">
    <location>
        <begin position="64"/>
        <end position="86"/>
    </location>
</feature>
<sequence>MGSNYTITMTVNHNHCRRKRSDVNGIATVDYPLSLYFVSFSLPFIAFYRSVLNSISVAPELKKFPVFPFLSCVVSTALRFGFGFTVFDCDRIWLSVLLSTPFPVVLSVDL</sequence>